<gene>
    <name evidence="2" type="primary">Igsf10_2</name>
    <name evidence="2" type="ORF">GTO96_0004362</name>
</gene>
<dbReference type="AlphaFoldDB" id="A0A8X7XH48"/>
<name>A0A8X7XH48_POLSE</name>
<keyword evidence="3" id="KW-1185">Reference proteome</keyword>
<dbReference type="SMART" id="SM00406">
    <property type="entry name" value="IGv"/>
    <property type="match status" value="2"/>
</dbReference>
<dbReference type="InterPro" id="IPR036179">
    <property type="entry name" value="Ig-like_dom_sf"/>
</dbReference>
<feature type="domain" description="Ig-like" evidence="1">
    <location>
        <begin position="114"/>
        <end position="215"/>
    </location>
</feature>
<dbReference type="InterPro" id="IPR003598">
    <property type="entry name" value="Ig_sub2"/>
</dbReference>
<proteinExistence type="predicted"/>
<evidence type="ECO:0000313" key="3">
    <source>
        <dbReference type="Proteomes" id="UP000886611"/>
    </source>
</evidence>
<dbReference type="PANTHER" id="PTHR11422:SF10">
    <property type="entry name" value="IG-LIKE DOMAIN-CONTAINING PROTEIN"/>
    <property type="match status" value="1"/>
</dbReference>
<dbReference type="SUPFAM" id="SSF48726">
    <property type="entry name" value="Immunoglobulin"/>
    <property type="match status" value="2"/>
</dbReference>
<dbReference type="PROSITE" id="PS50835">
    <property type="entry name" value="IG_LIKE"/>
    <property type="match status" value="2"/>
</dbReference>
<dbReference type="SMART" id="SM00408">
    <property type="entry name" value="IGc2"/>
    <property type="match status" value="2"/>
</dbReference>
<feature type="domain" description="Ig-like" evidence="1">
    <location>
        <begin position="1"/>
        <end position="92"/>
    </location>
</feature>
<dbReference type="SMART" id="SM00409">
    <property type="entry name" value="IG"/>
    <property type="match status" value="2"/>
</dbReference>
<dbReference type="Pfam" id="PF07686">
    <property type="entry name" value="V-set"/>
    <property type="match status" value="2"/>
</dbReference>
<dbReference type="Proteomes" id="UP000886611">
    <property type="component" value="Unassembled WGS sequence"/>
</dbReference>
<reference evidence="2 3" key="1">
    <citation type="journal article" date="2021" name="Cell">
        <title>Tracing the genetic footprints of vertebrate landing in non-teleost ray-finned fishes.</title>
        <authorList>
            <person name="Bi X."/>
            <person name="Wang K."/>
            <person name="Yang L."/>
            <person name="Pan H."/>
            <person name="Jiang H."/>
            <person name="Wei Q."/>
            <person name="Fang M."/>
            <person name="Yu H."/>
            <person name="Zhu C."/>
            <person name="Cai Y."/>
            <person name="He Y."/>
            <person name="Gan X."/>
            <person name="Zeng H."/>
            <person name="Yu D."/>
            <person name="Zhu Y."/>
            <person name="Jiang H."/>
            <person name="Qiu Q."/>
            <person name="Yang H."/>
            <person name="Zhang Y.E."/>
            <person name="Wang W."/>
            <person name="Zhu M."/>
            <person name="He S."/>
            <person name="Zhang G."/>
        </authorList>
    </citation>
    <scope>NUCLEOTIDE SEQUENCE [LARGE SCALE GENOMIC DNA]</scope>
    <source>
        <strain evidence="2">Bchr_013</strain>
    </source>
</reference>
<dbReference type="PANTHER" id="PTHR11422">
    <property type="entry name" value="T-CELL SURFACE GLYCOPROTEIN CD4"/>
    <property type="match status" value="1"/>
</dbReference>
<dbReference type="InterPro" id="IPR007110">
    <property type="entry name" value="Ig-like_dom"/>
</dbReference>
<feature type="non-terminal residue" evidence="2">
    <location>
        <position position="263"/>
    </location>
</feature>
<dbReference type="Gene3D" id="2.60.40.10">
    <property type="entry name" value="Immunoglobulins"/>
    <property type="match status" value="2"/>
</dbReference>
<protein>
    <submittedName>
        <fullName evidence="2">IGS10 protein</fullName>
    </submittedName>
</protein>
<comment type="caution">
    <text evidence="2">The sequence shown here is derived from an EMBL/GenBank/DDBJ whole genome shotgun (WGS) entry which is preliminary data.</text>
</comment>
<accession>A0A8X7XH48</accession>
<dbReference type="CDD" id="cd00096">
    <property type="entry name" value="Ig"/>
    <property type="match status" value="2"/>
</dbReference>
<evidence type="ECO:0000313" key="2">
    <source>
        <dbReference type="EMBL" id="KAG2469050.1"/>
    </source>
</evidence>
<sequence>MTLTLPCRIVPTVQKATFTWLLAQKSTPTASSVTIAEVGKIKCDDPQRAKRLEVLQNSTLKIQNAQPEDVGLYTCQIYENNKGQPINTTSISLVLLRNVNDQEQTFESNQQERPDVSSKQYYTPGMTLTLPCRIVPTVQNPTFTWILAQRSTASSVTIVDGGKIRQDEPERAKRLELLQNSTLKIQNAQPEDVGLYTCLMFENDQGQPIKTTSISLILLRRNALLILPQGFSSLLEVMASQPHQTNATQLWLDRLGLSFGPQR</sequence>
<evidence type="ECO:0000259" key="1">
    <source>
        <dbReference type="PROSITE" id="PS50835"/>
    </source>
</evidence>
<dbReference type="InterPro" id="IPR003599">
    <property type="entry name" value="Ig_sub"/>
</dbReference>
<dbReference type="InterPro" id="IPR013106">
    <property type="entry name" value="Ig_V-set"/>
</dbReference>
<feature type="non-terminal residue" evidence="2">
    <location>
        <position position="1"/>
    </location>
</feature>
<organism evidence="2 3">
    <name type="scientific">Polypterus senegalus</name>
    <name type="common">Senegal bichir</name>
    <dbReference type="NCBI Taxonomy" id="55291"/>
    <lineage>
        <taxon>Eukaryota</taxon>
        <taxon>Metazoa</taxon>
        <taxon>Chordata</taxon>
        <taxon>Craniata</taxon>
        <taxon>Vertebrata</taxon>
        <taxon>Euteleostomi</taxon>
        <taxon>Actinopterygii</taxon>
        <taxon>Polypteriformes</taxon>
        <taxon>Polypteridae</taxon>
        <taxon>Polypterus</taxon>
    </lineage>
</organism>
<dbReference type="EMBL" id="JAATIS010000220">
    <property type="protein sequence ID" value="KAG2469050.1"/>
    <property type="molecule type" value="Genomic_DNA"/>
</dbReference>
<dbReference type="InterPro" id="IPR013783">
    <property type="entry name" value="Ig-like_fold"/>
</dbReference>